<dbReference type="NCBIfam" id="NF045560">
    <property type="entry name" value="aroma_sacti_dom"/>
    <property type="match status" value="1"/>
</dbReference>
<evidence type="ECO:0000313" key="3">
    <source>
        <dbReference type="Proteomes" id="UP001432014"/>
    </source>
</evidence>
<gene>
    <name evidence="2" type="ORF">OG469_09415</name>
</gene>
<dbReference type="InterPro" id="IPR054632">
    <property type="entry name" value="Aroma_sacti_dom"/>
</dbReference>
<reference evidence="2 3" key="1">
    <citation type="submission" date="2022-10" db="EMBL/GenBank/DDBJ databases">
        <title>The complete genomes of actinobacterial strains from the NBC collection.</title>
        <authorList>
            <person name="Joergensen T.S."/>
            <person name="Alvarez Arevalo M."/>
            <person name="Sterndorff E.B."/>
            <person name="Faurdal D."/>
            <person name="Vuksanovic O."/>
            <person name="Mourched A.-S."/>
            <person name="Charusanti P."/>
            <person name="Shaw S."/>
            <person name="Blin K."/>
            <person name="Weber T."/>
        </authorList>
    </citation>
    <scope>NUCLEOTIDE SEQUENCE [LARGE SCALE GENOMIC DNA]</scope>
    <source>
        <strain evidence="2 3">NBC_01247</strain>
    </source>
</reference>
<feature type="region of interest" description="Disordered" evidence="1">
    <location>
        <begin position="1"/>
        <end position="33"/>
    </location>
</feature>
<dbReference type="Proteomes" id="UP001432014">
    <property type="component" value="Chromosome"/>
</dbReference>
<accession>A0ABZ1W4F9</accession>
<dbReference type="EMBL" id="CP108482">
    <property type="protein sequence ID" value="WUS55711.1"/>
    <property type="molecule type" value="Genomic_DNA"/>
</dbReference>
<evidence type="ECO:0000256" key="1">
    <source>
        <dbReference type="SAM" id="MobiDB-lite"/>
    </source>
</evidence>
<proteinExistence type="predicted"/>
<organism evidence="2 3">
    <name type="scientific">Kitasatospora herbaricolor</name>
    <dbReference type="NCBI Taxonomy" id="68217"/>
    <lineage>
        <taxon>Bacteria</taxon>
        <taxon>Bacillati</taxon>
        <taxon>Actinomycetota</taxon>
        <taxon>Actinomycetes</taxon>
        <taxon>Kitasatosporales</taxon>
        <taxon>Streptomycetaceae</taxon>
        <taxon>Kitasatospora</taxon>
    </lineage>
</organism>
<sequence>MDDSLDAPGIPDALDAREAPDTPSAPDTPEAPLDVLAASGFPIDELTDGQRAVLAALSADEVAVLAGVGLRLAEAGPEVQAHLMVGGLFF</sequence>
<evidence type="ECO:0008006" key="4">
    <source>
        <dbReference type="Google" id="ProtNLM"/>
    </source>
</evidence>
<keyword evidence="3" id="KW-1185">Reference proteome</keyword>
<name>A0ABZ1W4F9_9ACTN</name>
<dbReference type="RefSeq" id="WP_329499661.1">
    <property type="nucleotide sequence ID" value="NZ_CP108460.1"/>
</dbReference>
<evidence type="ECO:0000313" key="2">
    <source>
        <dbReference type="EMBL" id="WUS55711.1"/>
    </source>
</evidence>
<protein>
    <recommendedName>
        <fullName evidence="4">FXSXX-COOH protein</fullName>
    </recommendedName>
</protein>